<dbReference type="GO" id="GO:0006457">
    <property type="term" value="P:protein folding"/>
    <property type="evidence" value="ECO:0007669"/>
    <property type="project" value="InterPro"/>
</dbReference>
<evidence type="ECO:0000256" key="4">
    <source>
        <dbReference type="SAM" id="Coils"/>
    </source>
</evidence>
<dbReference type="RefSeq" id="WP_146983534.1">
    <property type="nucleotide sequence ID" value="NZ_VOSM01000120.1"/>
</dbReference>
<evidence type="ECO:0000313" key="5">
    <source>
        <dbReference type="EMBL" id="TXD31757.1"/>
    </source>
</evidence>
<comment type="caution">
    <text evidence="5">The sequence shown here is derived from an EMBL/GenBank/DDBJ whole genome shotgun (WGS) entry which is preliminary data.</text>
</comment>
<dbReference type="Proteomes" id="UP000321412">
    <property type="component" value="Unassembled WGS sequence"/>
</dbReference>
<gene>
    <name evidence="5" type="primary">grpE</name>
    <name evidence="5" type="ORF">FRC98_21170</name>
</gene>
<dbReference type="AlphaFoldDB" id="A0A5C6X1K7"/>
<proteinExistence type="inferred from homology"/>
<dbReference type="GO" id="GO:0051082">
    <property type="term" value="F:unfolded protein binding"/>
    <property type="evidence" value="ECO:0007669"/>
    <property type="project" value="TreeGrafter"/>
</dbReference>
<dbReference type="OrthoDB" id="9789811at2"/>
<name>A0A5C6X1K7_9DELT</name>
<evidence type="ECO:0000256" key="3">
    <source>
        <dbReference type="RuleBase" id="RU004478"/>
    </source>
</evidence>
<evidence type="ECO:0000256" key="1">
    <source>
        <dbReference type="ARBA" id="ARBA00009054"/>
    </source>
</evidence>
<dbReference type="SUPFAM" id="SSF58014">
    <property type="entry name" value="Coiled-coil domain of nucleotide exchange factor GrpE"/>
    <property type="match status" value="1"/>
</dbReference>
<evidence type="ECO:0000313" key="6">
    <source>
        <dbReference type="Proteomes" id="UP000321412"/>
    </source>
</evidence>
<sequence>MNEDVGEVPFPGENELDETDALRAEVAQLKEQLLRAMADAENTRTRARKDRDEAAKYAASGITKDLLSVADNLRRALESVPAEAIEQNEHLKSLVTGVEMTEKSLLEAFEKNHIKRIDPVGERLNPHYHEAMVEIEDPERAAGTVSQVFEPGYVLHDRLL</sequence>
<comment type="similarity">
    <text evidence="1 3">Belongs to the GrpE family.</text>
</comment>
<dbReference type="InterPro" id="IPR000740">
    <property type="entry name" value="GrpE"/>
</dbReference>
<dbReference type="HAMAP" id="MF_01151">
    <property type="entry name" value="GrpE"/>
    <property type="match status" value="1"/>
</dbReference>
<keyword evidence="4" id="KW-0175">Coiled coil</keyword>
<dbReference type="GO" id="GO:0000774">
    <property type="term" value="F:adenyl-nucleotide exchange factor activity"/>
    <property type="evidence" value="ECO:0007669"/>
    <property type="project" value="InterPro"/>
</dbReference>
<dbReference type="PANTHER" id="PTHR21237">
    <property type="entry name" value="GRPE PROTEIN"/>
    <property type="match status" value="1"/>
</dbReference>
<organism evidence="5 6">
    <name type="scientific">Lujinxingia vulgaris</name>
    <dbReference type="NCBI Taxonomy" id="2600176"/>
    <lineage>
        <taxon>Bacteria</taxon>
        <taxon>Deltaproteobacteria</taxon>
        <taxon>Bradymonadales</taxon>
        <taxon>Lujinxingiaceae</taxon>
        <taxon>Lujinxingia</taxon>
    </lineage>
</organism>
<evidence type="ECO:0000256" key="2">
    <source>
        <dbReference type="ARBA" id="ARBA00023186"/>
    </source>
</evidence>
<reference evidence="5 6" key="1">
    <citation type="submission" date="2019-08" db="EMBL/GenBank/DDBJ databases">
        <title>Bradymonadales sp. TMQ4.</title>
        <authorList>
            <person name="Liang Q."/>
        </authorList>
    </citation>
    <scope>NUCLEOTIDE SEQUENCE [LARGE SCALE GENOMIC DNA]</scope>
    <source>
        <strain evidence="5 6">TMQ4</strain>
    </source>
</reference>
<dbReference type="InterPro" id="IPR013805">
    <property type="entry name" value="GrpE_CC"/>
</dbReference>
<keyword evidence="2" id="KW-0143">Chaperone</keyword>
<accession>A0A5C6X1K7</accession>
<dbReference type="InterPro" id="IPR009012">
    <property type="entry name" value="GrpE_head"/>
</dbReference>
<dbReference type="Gene3D" id="2.30.22.10">
    <property type="entry name" value="Head domain of nucleotide exchange factor GrpE"/>
    <property type="match status" value="1"/>
</dbReference>
<feature type="non-terminal residue" evidence="5">
    <location>
        <position position="160"/>
    </location>
</feature>
<feature type="coiled-coil region" evidence="4">
    <location>
        <begin position="12"/>
        <end position="50"/>
    </location>
</feature>
<dbReference type="CDD" id="cd00446">
    <property type="entry name" value="GrpE"/>
    <property type="match status" value="1"/>
</dbReference>
<dbReference type="Gene3D" id="3.90.20.20">
    <property type="match status" value="1"/>
</dbReference>
<dbReference type="PRINTS" id="PR00773">
    <property type="entry name" value="GRPEPROTEIN"/>
</dbReference>
<dbReference type="SUPFAM" id="SSF51064">
    <property type="entry name" value="Head domain of nucleotide exchange factor GrpE"/>
    <property type="match status" value="1"/>
</dbReference>
<dbReference type="Pfam" id="PF01025">
    <property type="entry name" value="GrpE"/>
    <property type="match status" value="1"/>
</dbReference>
<dbReference type="GO" id="GO:0051087">
    <property type="term" value="F:protein-folding chaperone binding"/>
    <property type="evidence" value="ECO:0007669"/>
    <property type="project" value="InterPro"/>
</dbReference>
<keyword evidence="6" id="KW-1185">Reference proteome</keyword>
<dbReference type="GO" id="GO:0042803">
    <property type="term" value="F:protein homodimerization activity"/>
    <property type="evidence" value="ECO:0007669"/>
    <property type="project" value="InterPro"/>
</dbReference>
<dbReference type="PANTHER" id="PTHR21237:SF23">
    <property type="entry name" value="GRPE PROTEIN HOMOLOG, MITOCHONDRIAL"/>
    <property type="match status" value="1"/>
</dbReference>
<dbReference type="EMBL" id="VOSM01000120">
    <property type="protein sequence ID" value="TXD31757.1"/>
    <property type="molecule type" value="Genomic_DNA"/>
</dbReference>
<protein>
    <submittedName>
        <fullName evidence="5">Nucleotide exchange factor GrpE</fullName>
    </submittedName>
</protein>